<dbReference type="RefSeq" id="WP_148621970.1">
    <property type="nucleotide sequence ID" value="NZ_SDGZ01000008.1"/>
</dbReference>
<name>A0A6C2C935_9LACO</name>
<sequence>MNTKQKLNITHKLELINYSIKAIGLRIVQYKEITSTERQVDKAANFYVCRDREKETDKVIYSTNYFWDLKNYLRYHGVDVSML</sequence>
<proteinExistence type="predicted"/>
<gene>
    <name evidence="1" type="ORF">ESZ50_02195</name>
</gene>
<evidence type="ECO:0000313" key="2">
    <source>
        <dbReference type="Proteomes" id="UP000371977"/>
    </source>
</evidence>
<keyword evidence="2" id="KW-1185">Reference proteome</keyword>
<protein>
    <submittedName>
        <fullName evidence="1">Uncharacterized protein</fullName>
    </submittedName>
</protein>
<accession>A0A6C2C935</accession>
<reference evidence="1 2" key="1">
    <citation type="submission" date="2019-01" db="EMBL/GenBank/DDBJ databases">
        <title>Weissella sp. nov., a novel lactic acid bacterium isolated from animal feces.</title>
        <authorList>
            <person name="Wang L.-T."/>
        </authorList>
    </citation>
    <scope>NUCLEOTIDE SEQUENCE [LARGE SCALE GENOMIC DNA]</scope>
    <source>
        <strain evidence="1 2">8H-2</strain>
    </source>
</reference>
<dbReference type="Proteomes" id="UP000371977">
    <property type="component" value="Unassembled WGS sequence"/>
</dbReference>
<evidence type="ECO:0000313" key="1">
    <source>
        <dbReference type="EMBL" id="TYC50498.1"/>
    </source>
</evidence>
<dbReference type="EMBL" id="SDGZ01000008">
    <property type="protein sequence ID" value="TYC50498.1"/>
    <property type="molecule type" value="Genomic_DNA"/>
</dbReference>
<comment type="caution">
    <text evidence="1">The sequence shown here is derived from an EMBL/GenBank/DDBJ whole genome shotgun (WGS) entry which is preliminary data.</text>
</comment>
<organism evidence="1 2">
    <name type="scientific">Weissella muntiaci</name>
    <dbReference type="NCBI Taxonomy" id="2508881"/>
    <lineage>
        <taxon>Bacteria</taxon>
        <taxon>Bacillati</taxon>
        <taxon>Bacillota</taxon>
        <taxon>Bacilli</taxon>
        <taxon>Lactobacillales</taxon>
        <taxon>Lactobacillaceae</taxon>
        <taxon>Weissella</taxon>
    </lineage>
</organism>
<dbReference type="AlphaFoldDB" id="A0A6C2C935"/>